<dbReference type="SUPFAM" id="SSF53850">
    <property type="entry name" value="Periplasmic binding protein-like II"/>
    <property type="match status" value="1"/>
</dbReference>
<dbReference type="Gene3D" id="3.40.190.10">
    <property type="entry name" value="Periplasmic binding protein-like II"/>
    <property type="match status" value="2"/>
</dbReference>
<reference evidence="3" key="1">
    <citation type="submission" date="2023-01" db="EMBL/GenBank/DDBJ databases">
        <title>Comparative genomic analysis of cold water coral derived Sulfitobacter faviae: insights into their metabolism and habitat adaptation.</title>
        <authorList>
            <person name="Guo Y."/>
            <person name="Lin S."/>
            <person name="Huang Z."/>
            <person name="Tang K."/>
            <person name="Wang X."/>
        </authorList>
    </citation>
    <scope>NUCLEOTIDE SEQUENCE</scope>
    <source>
        <strain evidence="3">SCSIO W_1865</strain>
    </source>
</reference>
<dbReference type="RefSeq" id="WP_271688156.1">
    <property type="nucleotide sequence ID" value="NZ_CP116423.1"/>
</dbReference>
<dbReference type="AlphaFoldDB" id="A0AAX3LMP5"/>
<comment type="subcellular location">
    <subcellularLocation>
        <location evidence="1">Periplasm</location>
    </subcellularLocation>
</comment>
<protein>
    <submittedName>
        <fullName evidence="3">Extracellular solute-binding protein</fullName>
    </submittedName>
</protein>
<dbReference type="GO" id="GO:0042597">
    <property type="term" value="C:periplasmic space"/>
    <property type="evidence" value="ECO:0007669"/>
    <property type="project" value="UniProtKB-SubCell"/>
</dbReference>
<dbReference type="PANTHER" id="PTHR43649:SF12">
    <property type="entry name" value="DIACETYLCHITOBIOSE BINDING PROTEIN DASA"/>
    <property type="match status" value="1"/>
</dbReference>
<gene>
    <name evidence="3" type="ORF">PL336_13405</name>
</gene>
<name>A0AAX3LMP5_9RHOB</name>
<dbReference type="Pfam" id="PF13416">
    <property type="entry name" value="SBP_bac_8"/>
    <property type="match status" value="1"/>
</dbReference>
<dbReference type="InterPro" id="IPR050490">
    <property type="entry name" value="Bact_solute-bd_prot1"/>
</dbReference>
<comment type="similarity">
    <text evidence="2">Belongs to the bacterial solute-binding protein 1 family.</text>
</comment>
<sequence>MSGGRRLTRRTVSIGLGAGLSTLIAAPAFGEAIDIKVTAQARELGGNAKTLSVLLPEGSRANLAPVAKAFTERTGVAVDLQEVHVDQINAELMLNSVLGEARYDVALPATFGLADLVAAGAVHALDGFAARYEPPGFRDPMLYQEGDKFDGKTYGFQTDGDAYLMFYHREMLRDPHDQARYADRFGYPLVQPETWQELDRQIRFFHAPEAGRYGGLLFRTPGYLAWEWWVRFHAKGYWPLSPDMTPQIADDAGVAALEELIAITDCLAPETSSLGLFGNWARYAKGDVYCNIGWGGTQKYLNSPRSLMRGRMVYGPTPGGQVGEELLEIPYFNWGWSFVISAASTQKELAYLFALFAVTPAMSTLAVRQPDGFFDPFRNEHYSDRGVEAAYSKSFLEVHRAALKGAIPDFYLKGQSEYFQTLGRGLDKALQGEVSPKMALTRVAKQWQLITSRVGRERQIQRWARLRAKYPPNARRLLRDIA</sequence>
<evidence type="ECO:0000256" key="1">
    <source>
        <dbReference type="ARBA" id="ARBA00004418"/>
    </source>
</evidence>
<accession>A0AAX3LMP5</accession>
<dbReference type="PANTHER" id="PTHR43649">
    <property type="entry name" value="ARABINOSE-BINDING PROTEIN-RELATED"/>
    <property type="match status" value="1"/>
</dbReference>
<evidence type="ECO:0000313" key="3">
    <source>
        <dbReference type="EMBL" id="WCE69787.1"/>
    </source>
</evidence>
<organism evidence="3 4">
    <name type="scientific">Sulfitobacter faviae</name>
    <dbReference type="NCBI Taxonomy" id="1775881"/>
    <lineage>
        <taxon>Bacteria</taxon>
        <taxon>Pseudomonadati</taxon>
        <taxon>Pseudomonadota</taxon>
        <taxon>Alphaproteobacteria</taxon>
        <taxon>Rhodobacterales</taxon>
        <taxon>Roseobacteraceae</taxon>
        <taxon>Sulfitobacter</taxon>
    </lineage>
</organism>
<dbReference type="InterPro" id="IPR006059">
    <property type="entry name" value="SBP"/>
</dbReference>
<evidence type="ECO:0000313" key="4">
    <source>
        <dbReference type="Proteomes" id="UP001210770"/>
    </source>
</evidence>
<dbReference type="Proteomes" id="UP001210770">
    <property type="component" value="Chromosome"/>
</dbReference>
<dbReference type="EMBL" id="CP116423">
    <property type="protein sequence ID" value="WCE69787.1"/>
    <property type="molecule type" value="Genomic_DNA"/>
</dbReference>
<evidence type="ECO:0000256" key="2">
    <source>
        <dbReference type="ARBA" id="ARBA00008520"/>
    </source>
</evidence>
<proteinExistence type="inferred from homology"/>